<dbReference type="EMBL" id="JAUSSW010000008">
    <property type="protein sequence ID" value="MDQ0103182.1"/>
    <property type="molecule type" value="Genomic_DNA"/>
</dbReference>
<dbReference type="SUPFAM" id="SSF55154">
    <property type="entry name" value="CYTH-like phosphatases"/>
    <property type="match status" value="1"/>
</dbReference>
<dbReference type="InterPro" id="IPR023577">
    <property type="entry name" value="CYTH_domain"/>
</dbReference>
<organism evidence="2 3">
    <name type="scientific">Paenarthrobacter nicotinovorans</name>
    <name type="common">Arthrobacter nicotinovorans</name>
    <dbReference type="NCBI Taxonomy" id="29320"/>
    <lineage>
        <taxon>Bacteria</taxon>
        <taxon>Bacillati</taxon>
        <taxon>Actinomycetota</taxon>
        <taxon>Actinomycetes</taxon>
        <taxon>Micrococcales</taxon>
        <taxon>Micrococcaceae</taxon>
        <taxon>Paenarthrobacter</taxon>
    </lineage>
</organism>
<reference evidence="2 3" key="1">
    <citation type="submission" date="2023-07" db="EMBL/GenBank/DDBJ databases">
        <title>Sorghum-associated microbial communities from plants grown in Nebraska, USA.</title>
        <authorList>
            <person name="Schachtman D."/>
        </authorList>
    </citation>
    <scope>NUCLEOTIDE SEQUENCE [LARGE SCALE GENOMIC DNA]</scope>
    <source>
        <strain evidence="2 3">CC523</strain>
    </source>
</reference>
<gene>
    <name evidence="2" type="ORF">J2T10_002846</name>
</gene>
<comment type="caution">
    <text evidence="2">The sequence shown here is derived from an EMBL/GenBank/DDBJ whole genome shotgun (WGS) entry which is preliminary data.</text>
</comment>
<evidence type="ECO:0000313" key="2">
    <source>
        <dbReference type="EMBL" id="MDQ0103182.1"/>
    </source>
</evidence>
<dbReference type="SMART" id="SM01118">
    <property type="entry name" value="CYTH"/>
    <property type="match status" value="1"/>
</dbReference>
<dbReference type="Pfam" id="PF01928">
    <property type="entry name" value="CYTH"/>
    <property type="match status" value="1"/>
</dbReference>
<name>A0ABT9TRV4_PAENI</name>
<dbReference type="PROSITE" id="PS51707">
    <property type="entry name" value="CYTH"/>
    <property type="match status" value="1"/>
</dbReference>
<keyword evidence="3" id="KW-1185">Reference proteome</keyword>
<feature type="domain" description="CYTH" evidence="1">
    <location>
        <begin position="2"/>
        <end position="169"/>
    </location>
</feature>
<proteinExistence type="predicted"/>
<protein>
    <submittedName>
        <fullName evidence="2">Adenylyl cyclase CyaB</fullName>
    </submittedName>
</protein>
<dbReference type="Proteomes" id="UP001244563">
    <property type="component" value="Unassembled WGS sequence"/>
</dbReference>
<dbReference type="PANTHER" id="PTHR21028:SF2">
    <property type="entry name" value="CYTH DOMAIN-CONTAINING PROTEIN"/>
    <property type="match status" value="1"/>
</dbReference>
<dbReference type="PANTHER" id="PTHR21028">
    <property type="entry name" value="SI:CH211-156B7.4"/>
    <property type="match status" value="1"/>
</dbReference>
<dbReference type="RefSeq" id="WP_039239944.1">
    <property type="nucleotide sequence ID" value="NZ_BDDW01000016.1"/>
</dbReference>
<sequence length="171" mass="18535">MPTNIEIKAHVDSIERLLPTVLSLGGSEPEHSSQDDTFFECPGGRLKLRVTGDGHGVLIFYRRADEPGPKSSYYVHSTTSDPDGLRLVLADAYGELGRVRKHRAVVQVGEARIHLDSVDGLGDFIELEVAVGEVFGPEEATEQAHQLMEALGISPADLAKGAYLDLIMAKL</sequence>
<dbReference type="InterPro" id="IPR008173">
    <property type="entry name" value="Adenylyl_cyclase_CyaB"/>
</dbReference>
<evidence type="ECO:0000313" key="3">
    <source>
        <dbReference type="Proteomes" id="UP001244563"/>
    </source>
</evidence>
<dbReference type="Gene3D" id="2.40.320.10">
    <property type="entry name" value="Hypothetical Protein Pfu-838710-001"/>
    <property type="match status" value="1"/>
</dbReference>
<dbReference type="InterPro" id="IPR033469">
    <property type="entry name" value="CYTH-like_dom_sf"/>
</dbReference>
<evidence type="ECO:0000259" key="1">
    <source>
        <dbReference type="PROSITE" id="PS51707"/>
    </source>
</evidence>
<accession>A0ABT9TRV4</accession>
<dbReference type="CDD" id="cd07890">
    <property type="entry name" value="CYTH-like_AC_IV-like"/>
    <property type="match status" value="1"/>
</dbReference>